<evidence type="ECO:0000259" key="1">
    <source>
        <dbReference type="SMART" id="SM00829"/>
    </source>
</evidence>
<dbReference type="GO" id="GO:0016491">
    <property type="term" value="F:oxidoreductase activity"/>
    <property type="evidence" value="ECO:0007669"/>
    <property type="project" value="UniProtKB-KW"/>
</dbReference>
<dbReference type="SMART" id="SM00829">
    <property type="entry name" value="PKS_ER"/>
    <property type="match status" value="1"/>
</dbReference>
<dbReference type="RefSeq" id="WP_359657216.1">
    <property type="nucleotide sequence ID" value="NZ_JBEXZM010000025.1"/>
</dbReference>
<dbReference type="InterPro" id="IPR036291">
    <property type="entry name" value="NAD(P)-bd_dom_sf"/>
</dbReference>
<dbReference type="InterPro" id="IPR013154">
    <property type="entry name" value="ADH-like_N"/>
</dbReference>
<dbReference type="EMBL" id="JBEXZR010000028">
    <property type="protein sequence ID" value="MEU0710817.1"/>
    <property type="molecule type" value="Genomic_DNA"/>
</dbReference>
<dbReference type="Gene3D" id="3.40.50.720">
    <property type="entry name" value="NAD(P)-binding Rossmann-like Domain"/>
    <property type="match status" value="1"/>
</dbReference>
<dbReference type="EC" id="1.-.-.-" evidence="2"/>
<dbReference type="Pfam" id="PF08240">
    <property type="entry name" value="ADH_N"/>
    <property type="match status" value="1"/>
</dbReference>
<dbReference type="CDD" id="cd05289">
    <property type="entry name" value="MDR_like_2"/>
    <property type="match status" value="1"/>
</dbReference>
<organism evidence="2 3">
    <name type="scientific">Streptomyces lavendulocolor</name>
    <dbReference type="NCBI Taxonomy" id="67316"/>
    <lineage>
        <taxon>Bacteria</taxon>
        <taxon>Bacillati</taxon>
        <taxon>Actinomycetota</taxon>
        <taxon>Actinomycetes</taxon>
        <taxon>Kitasatosporales</taxon>
        <taxon>Streptomycetaceae</taxon>
        <taxon>Streptomyces</taxon>
    </lineage>
</organism>
<feature type="domain" description="Enoyl reductase (ER)" evidence="1">
    <location>
        <begin position="15"/>
        <end position="312"/>
    </location>
</feature>
<keyword evidence="2" id="KW-0560">Oxidoreductase</keyword>
<dbReference type="PANTHER" id="PTHR11695:SF294">
    <property type="entry name" value="RETICULON-4-INTERACTING PROTEIN 1, MITOCHONDRIAL"/>
    <property type="match status" value="1"/>
</dbReference>
<dbReference type="Pfam" id="PF13602">
    <property type="entry name" value="ADH_zinc_N_2"/>
    <property type="match status" value="1"/>
</dbReference>
<dbReference type="PANTHER" id="PTHR11695">
    <property type="entry name" value="ALCOHOL DEHYDROGENASE RELATED"/>
    <property type="match status" value="1"/>
</dbReference>
<dbReference type="SUPFAM" id="SSF50129">
    <property type="entry name" value="GroES-like"/>
    <property type="match status" value="1"/>
</dbReference>
<reference evidence="2 3" key="1">
    <citation type="submission" date="2024-06" db="EMBL/GenBank/DDBJ databases">
        <title>The Natural Products Discovery Center: Release of the First 8490 Sequenced Strains for Exploring Actinobacteria Biosynthetic Diversity.</title>
        <authorList>
            <person name="Kalkreuter E."/>
            <person name="Kautsar S.A."/>
            <person name="Yang D."/>
            <person name="Bader C.D."/>
            <person name="Teijaro C.N."/>
            <person name="Fluegel L."/>
            <person name="Davis C.M."/>
            <person name="Simpson J.R."/>
            <person name="Lauterbach L."/>
            <person name="Steele A.D."/>
            <person name="Gui C."/>
            <person name="Meng S."/>
            <person name="Li G."/>
            <person name="Viehrig K."/>
            <person name="Ye F."/>
            <person name="Su P."/>
            <person name="Kiefer A.F."/>
            <person name="Nichols A."/>
            <person name="Cepeda A.J."/>
            <person name="Yan W."/>
            <person name="Fan B."/>
            <person name="Jiang Y."/>
            <person name="Adhikari A."/>
            <person name="Zheng C.-J."/>
            <person name="Schuster L."/>
            <person name="Cowan T.M."/>
            <person name="Smanski M.J."/>
            <person name="Chevrette M.G."/>
            <person name="De Carvalho L.P.S."/>
            <person name="Shen B."/>
        </authorList>
    </citation>
    <scope>NUCLEOTIDE SEQUENCE [LARGE SCALE GENOMIC DNA]</scope>
    <source>
        <strain evidence="2 3">NPDC006337</strain>
    </source>
</reference>
<protein>
    <submittedName>
        <fullName evidence="2">NADP-dependent oxidoreductase</fullName>
        <ecNumber evidence="2">1.-.-.-</ecNumber>
    </submittedName>
</protein>
<name>A0ABV2WBW0_9ACTN</name>
<comment type="caution">
    <text evidence="2">The sequence shown here is derived from an EMBL/GenBank/DDBJ whole genome shotgun (WGS) entry which is preliminary data.</text>
</comment>
<gene>
    <name evidence="2" type="ORF">ABZ508_25980</name>
</gene>
<accession>A0ABV2WBW0</accession>
<dbReference type="Gene3D" id="3.90.180.10">
    <property type="entry name" value="Medium-chain alcohol dehydrogenases, catalytic domain"/>
    <property type="match status" value="1"/>
</dbReference>
<evidence type="ECO:0000313" key="3">
    <source>
        <dbReference type="Proteomes" id="UP001550378"/>
    </source>
</evidence>
<dbReference type="InterPro" id="IPR050700">
    <property type="entry name" value="YIM1/Zinc_Alcohol_DH_Fams"/>
</dbReference>
<dbReference type="InterPro" id="IPR020843">
    <property type="entry name" value="ER"/>
</dbReference>
<dbReference type="InterPro" id="IPR011032">
    <property type="entry name" value="GroES-like_sf"/>
</dbReference>
<keyword evidence="3" id="KW-1185">Reference proteome</keyword>
<dbReference type="SUPFAM" id="SSF51735">
    <property type="entry name" value="NAD(P)-binding Rossmann-fold domains"/>
    <property type="match status" value="1"/>
</dbReference>
<evidence type="ECO:0000313" key="2">
    <source>
        <dbReference type="EMBL" id="MEU0710817.1"/>
    </source>
</evidence>
<sequence>MTPTVMRAAVIDAFGAPDALRVRELPVPRPGEGEVLVRVHAAGVNAIDRATRAGRGVGVERFPAVLGWDVSGTVAATGPGVRRFTEGDAVFGMPRFPALAGGYAEYAVAPEADLAAKPDGVGHAEAASLPMVGLTAWQTLFEHGGLRPGHRVLVSGAAGGVGHVAVQLAVDAGAEVIGTASPANHDFVRSLGAHRVVDYRTVPLQKEVGDVDLAVDPMGGAEFFRLLDVVRPGGIVVTLKGEGPDHRRTAQDHGVRAGFTYVHPDGPVLGRLAGLLAAGAVRPVVARTLPLDEVAAAHASGEDGHARGRLVLDLTS</sequence>
<proteinExistence type="predicted"/>
<dbReference type="Proteomes" id="UP001550378">
    <property type="component" value="Unassembled WGS sequence"/>
</dbReference>